<organism evidence="2 3">
    <name type="scientific">Neisseria gonorrhoeae</name>
    <dbReference type="NCBI Taxonomy" id="485"/>
    <lineage>
        <taxon>Bacteria</taxon>
        <taxon>Pseudomonadati</taxon>
        <taxon>Pseudomonadota</taxon>
        <taxon>Betaproteobacteria</taxon>
        <taxon>Neisseriales</taxon>
        <taxon>Neisseriaceae</taxon>
        <taxon>Neisseria</taxon>
    </lineage>
</organism>
<feature type="compositionally biased region" description="Basic residues" evidence="1">
    <location>
        <begin position="32"/>
        <end position="48"/>
    </location>
</feature>
<reference evidence="2 3" key="1">
    <citation type="submission" date="2016-09" db="EMBL/GenBank/DDBJ databases">
        <authorList>
            <person name="Kumanski S."/>
            <person name="Beatrice B."/>
        </authorList>
    </citation>
    <scope>NUCLEOTIDE SEQUENCE [LARGE SCALE GENOMIC DNA]</scope>
    <source>
        <strain evidence="2">Mankind</strain>
    </source>
</reference>
<evidence type="ECO:0000313" key="2">
    <source>
        <dbReference type="EMBL" id="SCW15329.1"/>
    </source>
</evidence>
<dbReference type="AlphaFoldDB" id="A0AB74ERD4"/>
<feature type="compositionally biased region" description="Basic residues" evidence="1">
    <location>
        <begin position="1"/>
        <end position="12"/>
    </location>
</feature>
<accession>A0AB74ERD4</accession>
<dbReference type="EMBL" id="FMTB01000045">
    <property type="protein sequence ID" value="SCW15329.1"/>
    <property type="molecule type" value="Genomic_DNA"/>
</dbReference>
<dbReference type="Proteomes" id="UP000182484">
    <property type="component" value="Unassembled WGS sequence"/>
</dbReference>
<feature type="region of interest" description="Disordered" evidence="1">
    <location>
        <begin position="1"/>
        <end position="52"/>
    </location>
</feature>
<evidence type="ECO:0000313" key="3">
    <source>
        <dbReference type="Proteomes" id="UP000182484"/>
    </source>
</evidence>
<proteinExistence type="predicted"/>
<evidence type="ECO:0000256" key="1">
    <source>
        <dbReference type="SAM" id="MobiDB-lite"/>
    </source>
</evidence>
<name>A0AB74ERD4_NEIGO</name>
<gene>
    <name evidence="2" type="ORF">ESCNG_50001</name>
</gene>
<comment type="caution">
    <text evidence="2">The sequence shown here is derived from an EMBL/GenBank/DDBJ whole genome shotgun (WGS) entry which is preliminary data.</text>
</comment>
<feature type="compositionally biased region" description="Basic and acidic residues" evidence="1">
    <location>
        <begin position="17"/>
        <end position="26"/>
    </location>
</feature>
<sequence>MRRNHPRQRIRFQRLQTRSEKHDPKLADATPRRTRLRRTPGRQRRLRPHPAQTQIKAARLTNFSDRLGSTAQYPYNLQTISGGDLGFDGGCEADAGIPGSQIPVKH</sequence>
<protein>
    <submittedName>
        <fullName evidence="2">Uncharacterized protein</fullName>
    </submittedName>
</protein>